<evidence type="ECO:0000313" key="2">
    <source>
        <dbReference type="Proteomes" id="UP000254866"/>
    </source>
</evidence>
<accession>A0A370TGA2</accession>
<dbReference type="RefSeq" id="XP_031867202.1">
    <property type="nucleotide sequence ID" value="XM_032016911.1"/>
</dbReference>
<dbReference type="OrthoDB" id="5396104at2759"/>
<protein>
    <submittedName>
        <fullName evidence="1">Uncharacterized protein</fullName>
    </submittedName>
</protein>
<dbReference type="EMBL" id="NPIC01000008">
    <property type="protein sequence ID" value="RDL33920.1"/>
    <property type="molecule type" value="Genomic_DNA"/>
</dbReference>
<proteinExistence type="predicted"/>
<name>A0A370TGA2_9HELO</name>
<organism evidence="1 2">
    <name type="scientific">Venustampulla echinocandica</name>
    <dbReference type="NCBI Taxonomy" id="2656787"/>
    <lineage>
        <taxon>Eukaryota</taxon>
        <taxon>Fungi</taxon>
        <taxon>Dikarya</taxon>
        <taxon>Ascomycota</taxon>
        <taxon>Pezizomycotina</taxon>
        <taxon>Leotiomycetes</taxon>
        <taxon>Helotiales</taxon>
        <taxon>Pleuroascaceae</taxon>
        <taxon>Venustampulla</taxon>
    </lineage>
</organism>
<keyword evidence="2" id="KW-1185">Reference proteome</keyword>
<evidence type="ECO:0000313" key="1">
    <source>
        <dbReference type="EMBL" id="RDL33920.1"/>
    </source>
</evidence>
<gene>
    <name evidence="1" type="ORF">BP5553_08288</name>
</gene>
<dbReference type="Proteomes" id="UP000254866">
    <property type="component" value="Unassembled WGS sequence"/>
</dbReference>
<dbReference type="GeneID" id="43601137"/>
<reference evidence="1 2" key="1">
    <citation type="journal article" date="2018" name="IMA Fungus">
        <title>IMA Genome-F 9: Draft genome sequence of Annulohypoxylon stygium, Aspergillus mulundensis, Berkeleyomyces basicola (syn. Thielaviopsis basicola), Ceratocystis smalleyi, two Cercospora beticola strains, Coleophoma cylindrospora, Fusarium fracticaudum, Phialophora cf. hyalina, and Morchella septimelata.</title>
        <authorList>
            <person name="Wingfield B.D."/>
            <person name="Bills G.F."/>
            <person name="Dong Y."/>
            <person name="Huang W."/>
            <person name="Nel W.J."/>
            <person name="Swalarsk-Parry B.S."/>
            <person name="Vaghefi N."/>
            <person name="Wilken P.M."/>
            <person name="An Z."/>
            <person name="de Beer Z.W."/>
            <person name="De Vos L."/>
            <person name="Chen L."/>
            <person name="Duong T.A."/>
            <person name="Gao Y."/>
            <person name="Hammerbacher A."/>
            <person name="Kikkert J.R."/>
            <person name="Li Y."/>
            <person name="Li H."/>
            <person name="Li K."/>
            <person name="Li Q."/>
            <person name="Liu X."/>
            <person name="Ma X."/>
            <person name="Naidoo K."/>
            <person name="Pethybridge S.J."/>
            <person name="Sun J."/>
            <person name="Steenkamp E.T."/>
            <person name="van der Nest M.A."/>
            <person name="van Wyk S."/>
            <person name="Wingfield M.J."/>
            <person name="Xiong C."/>
            <person name="Yue Q."/>
            <person name="Zhang X."/>
        </authorList>
    </citation>
    <scope>NUCLEOTIDE SEQUENCE [LARGE SCALE GENOMIC DNA]</scope>
    <source>
        <strain evidence="1 2">BP 5553</strain>
    </source>
</reference>
<dbReference type="AlphaFoldDB" id="A0A370TGA2"/>
<dbReference type="STRING" id="2656787.A0A370TGA2"/>
<comment type="caution">
    <text evidence="1">The sequence shown here is derived from an EMBL/GenBank/DDBJ whole genome shotgun (WGS) entry which is preliminary data.</text>
</comment>
<sequence>MPRRPSRLDFFPPRDALTNAPGRSSNLTIPVSPFSPRFPLTPPPRLHLRTLIPPSPLDPRFYDTVPSIPLGWIWRCHLCRTVYPFSVTRRCLRDGHYYCSTGCQSRFDYGGWNQYNIWRREMKLRRRANIGLSMESDQCLLGRWNYENSPSDPLLKDSGNAIDVDGLNPLWEERDCWVDCNFPSECHHYRSKVLEEKIIRRERAKADAAMQKHIEEEEQDNEKKQLEQTLWGDIYLAENDSSSSSSSSPEEMGEKDAGELIDQASLSSANTSPCTDCGNVASENDIEMIDCDGIGEPGYLLQHTCNKRKGSVDALFLGVSNTNGEREPTSPLREEIVRDSVSDEEEETNF</sequence>